<sequence length="244" mass="27467">MYKILDTGCFSYPAPNKEHTEDALLLPTYNNNDIIFAIADGVGSSNGANQASEQAIKAVSDTLKQEFFTIQNCFDRAKSYINILSENKELKDTATTLTVMQVTDSNLIIGHIGDCRAYYKKDNKLIKITKDHTRYQQLLDSGEHSIQKLRSHKSRLTSVLTHALSYNADADYDMTILPLSEIIDLNKITLILMSDGAYHHWDKRPKFSNATMSSPSAFSNSLRKRIQKDASDDYTFIGVTLQVK</sequence>
<name>A0AAW4ZXQ7_PHOPO</name>
<evidence type="ECO:0000313" key="2">
    <source>
        <dbReference type="EMBL" id="MCF2302635.1"/>
    </source>
</evidence>
<feature type="domain" description="PPM-type phosphatase" evidence="1">
    <location>
        <begin position="6"/>
        <end position="241"/>
    </location>
</feature>
<reference evidence="2" key="1">
    <citation type="submission" date="2019-11" db="EMBL/GenBank/DDBJ databases">
        <title>Comparative genomics of photobacteria reveal adaptation to distinct habitats.</title>
        <authorList>
            <person name="Fuertes-Perez S."/>
            <person name="Hilgarth M."/>
            <person name="Vogel R.F."/>
        </authorList>
    </citation>
    <scope>NUCLEOTIDE SEQUENCE</scope>
    <source>
        <strain evidence="2">TMW2.2145</strain>
    </source>
</reference>
<organism evidence="2 3">
    <name type="scientific">Photobacterium phosphoreum</name>
    <dbReference type="NCBI Taxonomy" id="659"/>
    <lineage>
        <taxon>Bacteria</taxon>
        <taxon>Pseudomonadati</taxon>
        <taxon>Pseudomonadota</taxon>
        <taxon>Gammaproteobacteria</taxon>
        <taxon>Vibrionales</taxon>
        <taxon>Vibrionaceae</taxon>
        <taxon>Photobacterium</taxon>
    </lineage>
</organism>
<dbReference type="SMART" id="SM00331">
    <property type="entry name" value="PP2C_SIG"/>
    <property type="match status" value="1"/>
</dbReference>
<dbReference type="PROSITE" id="PS51746">
    <property type="entry name" value="PPM_2"/>
    <property type="match status" value="1"/>
</dbReference>
<dbReference type="RefSeq" id="WP_232581387.1">
    <property type="nucleotide sequence ID" value="NZ_WMCP01000015.1"/>
</dbReference>
<dbReference type="Pfam" id="PF13672">
    <property type="entry name" value="PP2C_2"/>
    <property type="match status" value="1"/>
</dbReference>
<dbReference type="AlphaFoldDB" id="A0AAW4ZXQ7"/>
<accession>A0AAW4ZXQ7</accession>
<dbReference type="Proteomes" id="UP000813876">
    <property type="component" value="Unassembled WGS sequence"/>
</dbReference>
<dbReference type="Gene3D" id="3.60.40.10">
    <property type="entry name" value="PPM-type phosphatase domain"/>
    <property type="match status" value="1"/>
</dbReference>
<dbReference type="EMBL" id="WMCP01000015">
    <property type="protein sequence ID" value="MCF2302635.1"/>
    <property type="molecule type" value="Genomic_DNA"/>
</dbReference>
<dbReference type="InterPro" id="IPR001932">
    <property type="entry name" value="PPM-type_phosphatase-like_dom"/>
</dbReference>
<dbReference type="InterPro" id="IPR036457">
    <property type="entry name" value="PPM-type-like_dom_sf"/>
</dbReference>
<dbReference type="SUPFAM" id="SSF81606">
    <property type="entry name" value="PP2C-like"/>
    <property type="match status" value="1"/>
</dbReference>
<proteinExistence type="predicted"/>
<protein>
    <submittedName>
        <fullName evidence="2">Phosphatase 2C family protein</fullName>
    </submittedName>
</protein>
<evidence type="ECO:0000313" key="3">
    <source>
        <dbReference type="Proteomes" id="UP000813876"/>
    </source>
</evidence>
<dbReference type="SMART" id="SM00332">
    <property type="entry name" value="PP2Cc"/>
    <property type="match status" value="1"/>
</dbReference>
<gene>
    <name evidence="2" type="ORF">GLP33_12955</name>
</gene>
<evidence type="ECO:0000259" key="1">
    <source>
        <dbReference type="PROSITE" id="PS51746"/>
    </source>
</evidence>
<comment type="caution">
    <text evidence="2">The sequence shown here is derived from an EMBL/GenBank/DDBJ whole genome shotgun (WGS) entry which is preliminary data.</text>
</comment>